<keyword evidence="2" id="KW-1185">Reference proteome</keyword>
<organism evidence="1 2">
    <name type="scientific">Nocardioides cavernae</name>
    <dbReference type="NCBI Taxonomy" id="1921566"/>
    <lineage>
        <taxon>Bacteria</taxon>
        <taxon>Bacillati</taxon>
        <taxon>Actinomycetota</taxon>
        <taxon>Actinomycetes</taxon>
        <taxon>Propionibacteriales</taxon>
        <taxon>Nocardioidaceae</taxon>
        <taxon>Nocardioides</taxon>
    </lineage>
</organism>
<gene>
    <name evidence="1" type="ORF">IEZ26_02230</name>
</gene>
<name>A0ABR8N6B5_9ACTN</name>
<dbReference type="EMBL" id="JACXYZ010000001">
    <property type="protein sequence ID" value="MBD3923425.1"/>
    <property type="molecule type" value="Genomic_DNA"/>
</dbReference>
<evidence type="ECO:0000313" key="1">
    <source>
        <dbReference type="EMBL" id="MBD3923425.1"/>
    </source>
</evidence>
<evidence type="ECO:0000313" key="2">
    <source>
        <dbReference type="Proteomes" id="UP000618818"/>
    </source>
</evidence>
<reference evidence="1 2" key="1">
    <citation type="submission" date="2020-09" db="EMBL/GenBank/DDBJ databases">
        <title>novel species in genus Nocardioides.</title>
        <authorList>
            <person name="Zhang G."/>
        </authorList>
    </citation>
    <scope>NUCLEOTIDE SEQUENCE [LARGE SCALE GENOMIC DNA]</scope>
    <source>
        <strain evidence="1 2">KCTC 39551</strain>
    </source>
</reference>
<accession>A0ABR8N6B5</accession>
<dbReference type="Proteomes" id="UP000618818">
    <property type="component" value="Unassembled WGS sequence"/>
</dbReference>
<sequence>MPDPTSLDLVSGAPAARQVLQDPFWATVLRRHDDVDLVVLPPEAPDRTEVPAGEPTVEPDAARQELRARMAGLWAALGLDVEPTRLDDVWFAGSAPGTLRWQGTATFDDLDPVVASGALQRAQELLDEADGWRVLAPPDGVPRVLAGRPGTIGREDVQVLAPAAGRVVLRIRSALVVVGEAAAAEAIGGGAR</sequence>
<proteinExistence type="predicted"/>
<dbReference type="RefSeq" id="WP_191193296.1">
    <property type="nucleotide sequence ID" value="NZ_JACXYZ010000001.1"/>
</dbReference>
<comment type="caution">
    <text evidence="1">The sequence shown here is derived from an EMBL/GenBank/DDBJ whole genome shotgun (WGS) entry which is preliminary data.</text>
</comment>
<protein>
    <submittedName>
        <fullName evidence="1">Uncharacterized protein</fullName>
    </submittedName>
</protein>